<evidence type="ECO:0000313" key="1">
    <source>
        <dbReference type="EMBL" id="KAF2463876.1"/>
    </source>
</evidence>
<organism evidence="1 2">
    <name type="scientific">Lindgomyces ingoldianus</name>
    <dbReference type="NCBI Taxonomy" id="673940"/>
    <lineage>
        <taxon>Eukaryota</taxon>
        <taxon>Fungi</taxon>
        <taxon>Dikarya</taxon>
        <taxon>Ascomycota</taxon>
        <taxon>Pezizomycotina</taxon>
        <taxon>Dothideomycetes</taxon>
        <taxon>Pleosporomycetidae</taxon>
        <taxon>Pleosporales</taxon>
        <taxon>Lindgomycetaceae</taxon>
        <taxon>Lindgomyces</taxon>
    </lineage>
</organism>
<accession>A0ACB6QAD4</accession>
<sequence>MQHQLHPPTVLAFHSDIVLEEWKTITHFIESDGLSVSITGEGLQVAEVVAVARYRRSVFLVYQRMEGSLKTLQLRLRDGEVIYGVNTGFGGTADVRNQNTRELQRTLIRELHHGILAPTTSDQDYDGYPTQDCDDTNWEVNHLPETWTRATILIRLNSLVKGNSAVRAETVSRMRDLLIKDIIPIVPLRSSISASGNLSPLSYIGGAIQGKPTIRVHPNSSRLNAASAFRQIGLEPVELDAKEGLAIVNGTVVSTATASLALHDAHVLPLLSQIITAMSAEALHGTAESFDSFFSECRPHTGQIDAARNISSFLKDSKLLQDYDASSNNLRQDRYSIRTAPQWIGPVLEDLVLAHEQLSIELNSATDNPLIDPEGRVLHGGNFQAKAITSAMEKTRQGVQSLGRMQFSQCVEIINPATSCGLPANLVAEDPGTSYIFKGTDIYVAALQAELGFLSNPMNHVQTAELGNQSLNSLALLSARYTHLSNDLLSQMVATHLLALCQALDLRAMQSMFVEHFKPLFDEIILSEYFALVTSDKDLDTNEVVSNDLETAWKQLVASFSSTVGLYAAERFPKIALAIHVIIANTVDQLSTAQALSRTLERQVSDAWNSFRAAYLEHGDASSLLGTASKQIYGFIRKDLKVPFLCRKKLMTPDGDIEKYMHAPAYDEAPTVGSYTSRIYKALKDGLLAKKAVNILQEVRQP</sequence>
<gene>
    <name evidence="1" type="ORF">BDR25DRAFT_382991</name>
</gene>
<comment type="caution">
    <text evidence="1">The sequence shown here is derived from an EMBL/GenBank/DDBJ whole genome shotgun (WGS) entry which is preliminary data.</text>
</comment>
<protein>
    <submittedName>
        <fullName evidence="1">Phenylalanine ammonia-lyase</fullName>
    </submittedName>
</protein>
<keyword evidence="2" id="KW-1185">Reference proteome</keyword>
<proteinExistence type="predicted"/>
<dbReference type="Proteomes" id="UP000799755">
    <property type="component" value="Unassembled WGS sequence"/>
</dbReference>
<dbReference type="EMBL" id="MU003544">
    <property type="protein sequence ID" value="KAF2463876.1"/>
    <property type="molecule type" value="Genomic_DNA"/>
</dbReference>
<evidence type="ECO:0000313" key="2">
    <source>
        <dbReference type="Proteomes" id="UP000799755"/>
    </source>
</evidence>
<reference evidence="1" key="1">
    <citation type="journal article" date="2020" name="Stud. Mycol.">
        <title>101 Dothideomycetes genomes: a test case for predicting lifestyles and emergence of pathogens.</title>
        <authorList>
            <person name="Haridas S."/>
            <person name="Albert R."/>
            <person name="Binder M."/>
            <person name="Bloem J."/>
            <person name="Labutti K."/>
            <person name="Salamov A."/>
            <person name="Andreopoulos B."/>
            <person name="Baker S."/>
            <person name="Barry K."/>
            <person name="Bills G."/>
            <person name="Bluhm B."/>
            <person name="Cannon C."/>
            <person name="Castanera R."/>
            <person name="Culley D."/>
            <person name="Daum C."/>
            <person name="Ezra D."/>
            <person name="Gonzalez J."/>
            <person name="Henrissat B."/>
            <person name="Kuo A."/>
            <person name="Liang C."/>
            <person name="Lipzen A."/>
            <person name="Lutzoni F."/>
            <person name="Magnuson J."/>
            <person name="Mondo S."/>
            <person name="Nolan M."/>
            <person name="Ohm R."/>
            <person name="Pangilinan J."/>
            <person name="Park H.-J."/>
            <person name="Ramirez L."/>
            <person name="Alfaro M."/>
            <person name="Sun H."/>
            <person name="Tritt A."/>
            <person name="Yoshinaga Y."/>
            <person name="Zwiers L.-H."/>
            <person name="Turgeon B."/>
            <person name="Goodwin S."/>
            <person name="Spatafora J."/>
            <person name="Crous P."/>
            <person name="Grigoriev I."/>
        </authorList>
    </citation>
    <scope>NUCLEOTIDE SEQUENCE</scope>
    <source>
        <strain evidence="1">ATCC 200398</strain>
    </source>
</reference>
<name>A0ACB6QAD4_9PLEO</name>